<evidence type="ECO:0000259" key="3">
    <source>
        <dbReference type="PROSITE" id="PS50835"/>
    </source>
</evidence>
<feature type="domain" description="Ig-like" evidence="3">
    <location>
        <begin position="144"/>
        <end position="232"/>
    </location>
</feature>
<feature type="domain" description="Ig-like" evidence="3">
    <location>
        <begin position="736"/>
        <end position="827"/>
    </location>
</feature>
<dbReference type="InterPro" id="IPR003598">
    <property type="entry name" value="Ig_sub2"/>
</dbReference>
<dbReference type="InterPro" id="IPR003599">
    <property type="entry name" value="Ig_sub"/>
</dbReference>
<dbReference type="InterPro" id="IPR013783">
    <property type="entry name" value="Ig-like_fold"/>
</dbReference>
<keyword evidence="1" id="KW-0393">Immunoglobulin domain</keyword>
<dbReference type="InterPro" id="IPR007110">
    <property type="entry name" value="Ig-like_dom"/>
</dbReference>
<dbReference type="PROSITE" id="PS50835">
    <property type="entry name" value="IG_LIKE"/>
    <property type="match status" value="8"/>
</dbReference>
<dbReference type="EMBL" id="JBGFUD010001138">
    <property type="protein sequence ID" value="MFH4975810.1"/>
    <property type="molecule type" value="Genomic_DNA"/>
</dbReference>
<name>A0ABD6EHK8_9BILA</name>
<dbReference type="SMART" id="SM00408">
    <property type="entry name" value="IGc2"/>
    <property type="match status" value="2"/>
</dbReference>
<dbReference type="PANTHER" id="PTHR47633">
    <property type="entry name" value="IMMUNOGLOBULIN"/>
    <property type="match status" value="1"/>
</dbReference>
<feature type="domain" description="Ig-like" evidence="3">
    <location>
        <begin position="3961"/>
        <end position="4042"/>
    </location>
</feature>
<feature type="domain" description="Ig-like" evidence="3">
    <location>
        <begin position="4162"/>
        <end position="4257"/>
    </location>
</feature>
<dbReference type="InterPro" id="IPR036179">
    <property type="entry name" value="Ig-like_dom_sf"/>
</dbReference>
<feature type="compositionally biased region" description="Polar residues" evidence="2">
    <location>
        <begin position="3228"/>
        <end position="3244"/>
    </location>
</feature>
<feature type="domain" description="Ig-like" evidence="3">
    <location>
        <begin position="1095"/>
        <end position="1184"/>
    </location>
</feature>
<dbReference type="CDD" id="cd00096">
    <property type="entry name" value="Ig"/>
    <property type="match status" value="2"/>
</dbReference>
<feature type="compositionally biased region" description="Polar residues" evidence="2">
    <location>
        <begin position="12"/>
        <end position="24"/>
    </location>
</feature>
<feature type="region of interest" description="Disordered" evidence="2">
    <location>
        <begin position="1"/>
        <end position="29"/>
    </location>
</feature>
<dbReference type="InterPro" id="IPR013098">
    <property type="entry name" value="Ig_I-set"/>
</dbReference>
<feature type="region of interest" description="Disordered" evidence="2">
    <location>
        <begin position="3934"/>
        <end position="3964"/>
    </location>
</feature>
<feature type="compositionally biased region" description="Low complexity" evidence="2">
    <location>
        <begin position="3940"/>
        <end position="3956"/>
    </location>
</feature>
<feature type="domain" description="Ig-like" evidence="3">
    <location>
        <begin position="1249"/>
        <end position="1338"/>
    </location>
</feature>
<feature type="region of interest" description="Disordered" evidence="2">
    <location>
        <begin position="3218"/>
        <end position="3244"/>
    </location>
</feature>
<evidence type="ECO:0000256" key="2">
    <source>
        <dbReference type="SAM" id="MobiDB-lite"/>
    </source>
</evidence>
<evidence type="ECO:0000256" key="1">
    <source>
        <dbReference type="ARBA" id="ARBA00023319"/>
    </source>
</evidence>
<protein>
    <recommendedName>
        <fullName evidence="3">Ig-like domain-containing protein</fullName>
    </recommendedName>
</protein>
<dbReference type="Pfam" id="PF07679">
    <property type="entry name" value="I-set"/>
    <property type="match status" value="9"/>
</dbReference>
<dbReference type="SUPFAM" id="SSF48726">
    <property type="entry name" value="Immunoglobulin"/>
    <property type="match status" value="12"/>
</dbReference>
<dbReference type="SMART" id="SM00409">
    <property type="entry name" value="IG"/>
    <property type="match status" value="9"/>
</dbReference>
<dbReference type="PANTHER" id="PTHR47633:SF8">
    <property type="entry name" value="SPEG NEIGHBOR PROTEIN"/>
    <property type="match status" value="1"/>
</dbReference>
<feature type="domain" description="Ig-like" evidence="3">
    <location>
        <begin position="4047"/>
        <end position="4160"/>
    </location>
</feature>
<sequence>MEGRDEKLTYDGPSSSRSTNLNSEYESKRIPLDNGYKDLKRSRSEMSEYIEQKNATSTKRYRREENDWTMVQTARSGPGAIDTRTMNGEATTSYATNREQVFRNKDNRTVEETHLIGKAGSSSGSFTEEHWTSEIKSYIAAHPPKFLQVIKAYRVLETDVLTLVVEVESEPPAIFEWYCNDRPVLQDRQRFKVRHGINITTLTVEGPEQGVYKCTARNPSGVSTTYGYVKVSAPPKPKTWRTQKREDVTREETITNSLEKRKIKVNHAPRFVNQVPNLTLRPGTDALIDVEVEASPPARFSWFVNGYEFRDSFGNVEIYQPRENRCIARFRFPQAGEYEVVATNELGRDHSVGHVDIQRAFAVQPMSRPMTQNGMSSRRTTMTDFRESEGHFTEPEMERGSSLIKTVRSYEESTYYQRSTSLPRPTSERYISASAIPWSRSRMTRGEEYEKYSSTKEIDRFYRDDYWLDSRPTASYRARSESSRRIWSQAPVFTSRLPDHVNVGRDEKLELSAETRATPEATFRWDLNGSDLRRTEKVKLIDEENRSTVIVEPPVQQGRYTVTASNEFGTASMSTNVRRVEEETYVQIDEDLVIDKRRKKQRLSAPHIAEDTAMGRRNLWDLTDEAARSKSSVESFETIRRRGLSKSVERSEEDFRIQEVPKQVYVNVSEETVSAITERTLNVPRRSPETRIPVEMQVPVTAQEMRRSPIESSRIMAPLRVTTPVQRVQERLPKRPFIVRQPQPEYRLKAGEKLVLESKVDSNPPSSFKWFVNNFEVKESRNVHIESPAVNESRATFYKPTEGIYRVTATNQYGSCSSATRVHVEVTEQTFEESTVSVIHKMPLEGPRYRLSRRGVMTEARSDLPKPPRIIEKYDEIIRIEQNQPLELNVRAEAVPEAKFTWMVNNFEVRPTSPNVSIERTAPNASRAIFRKPMHGRYVTIVSNPYGHDSCAAKVIVAYQAPEVRVTKRESPEVLEKPEFVKPLPPQTTVRESDKEVCLNVVTRGRAPMTFRWFADGNLLSNDVEHQIVNTSTESTLIVRKKTTRRTTYAVEVSNEYGSAWSEGVLVPEPISRKRTVIEETLATEDVTEIRQKAPRFVQPLEPMDVREGETIKTKVIVTHDGSPCTFEWYSNGVDINRLPSVEVRSTNTESTLTMKNVSYRTTGQLTVIARNQYGSTHSSAPLTVRKEVAPVSYQPRHVTESSSYLTVREGIAAPWQPQVRQTTEEMVSVRTVRERTVDRPRRVPPVPPRFIDTISTSTVREETILSCRVSSELKPVVTWYRDSQLLRTDDKYRIDSYSDGTQTLTIRNFGPSDSGVYKCRAVTDVGRCETTLEVRTSTAEMIVDELSKAAREYRKKEYQDIYKLEEVKEHEECISLPTEVKKTEEEFELLVKVAESVAEKLSANIIVERPLEEALIRVTHERVADEEKAVRYEVTREAKQEIKLVKQEQGVSKSTFNISRVTQVADVGEELYVESESRVRTDVNVEKPDDVFHHDVSILQPQVISVRYNCSAPTVIRPVLYEVKRAKEIIQRIPEEAALKLHEENVTLNVNVERPPSTFAHEVRILYVDEARVSFSRRMDHIVRTQELLQTAEIHLVGKRAVDYGRHSIEDVSTTVYVEHPSESAVHQVTCLYDEILRVSSGVFHVTTTVKIAQVEKVNEILSTVFAAEEEHTASEVANVEVCRPDSEFNYDISVVMPEETNVSASVIAPIISRTEVEVVEFEFQRNVQRSDAVVTLIERPVRRAFAEQRIVLLQGLNQTFSEAMTWSYRKILKDYLNEEDVNTLLEIAKPDESGHHITTVVDVRRIVPALLQVASAASKLKVTSIFVVLNKQGDVAHQALVIEYESRVEEEASLNVAVLTAPGYRLHQEDVWRYRHKKYETIEEEEKKEDIVAVFVQVEASCPDQTVELVASVNIPTEYIGEVLRTGVTKRSYTEITESSETSSVFEAPVFYKVLENITETIGHSVELKCIVGGHPIPEVHWYVDGEEIRQSSDYQILYEDGVSILHIRQLVAEDEGEYVCEAINSQGRSETRCFLRTTMNNNANQSTLRLTPREPDGEEDECLYLIFTAPKIDAETETYLPIRCNVVTDEGVIRSRNRENTTAILKNANSQRHYLMPNVRQPTSPYPDSPLGTRFQQKIWLVESFAHVSSAVCNSLNVSAGNCSALWRTRAFQRSAVVTVFYIDEKHFNINIKNIGLEEASQASATITCPISFGYAYFCCVCSAHSVGSASSADNEIRVHFHKDASDSHSVISIIYEPLVVNVHANATVALGSTVSYHALTGSTLADNVVDSSNKRMIEGSSSKHTSKNSAVTQMVSSIVAPPIRYGVLIVSVTDRQIISVQETNETSYLKQSDEDEAGHVITHGISKESIAGKSYATPSGHIQFDCSVPAHQERLVGTLRTNNELLPKIHSEERIAMQVYDHEPMFSEGFSWNTNEAESVILCEELGSSAVVLCNDTSVDASSRSINGFLENSKKLITPVLVETNSSCRSFEADSLDNSYNTEEESVRDLTAADLDGRLSSISDQGTFSSGFQMPFTESAICKGSLGTEFGEENDDINDHEESMGEQLFGPRTLLLPNKTLYMGKEVELSFLQIHHFTKSPFESESAERNNTHLYVEKNEEQPTTENSEDDEYLAANRIRQPDYNVKPQAVRRKSSLDEDRSECLIGYGAENDAEAYISNQITEGFAVNDLVFTCEDVSCPRCSFLKESAHEIVEADGNVLPVCYRVSCFSHPSSCIPERRTRFPGDDGLVISPDAAKMEDDYEVSCSLGVPSRLTSAVIAVASETCISSDHDKHSNCVNNELNFDHLSKDDFKDHRHNLDSVVKTSESLSNAQSTLAPIETIFAKNDPDLENKISCVGSIPMTNSNTIPRSPEENVVLELDGREKTASMAANDPICWISFSNAFPFGQPGYLAETRSPRCTTPAQQYILAVVNAIFDISNKLIEQDPVSEAQAEAVEELFRTTLEEVIADVKNSSYDGDAGIHERPLTLLRENVSYLEGSLMGRSTNEKSEPSEGVNIQCLESETSKGFPAKTVTSNTAQNHGNIALVQRIGAAAQSIPIIACLQAELEELENLFDNVKLEETSEMNKSKSTEQALLLKDQPSTMRKQVQNLLDHMNSEVSYLQCKGDKPGKGSDAVAAALNTVSSQVSTVQNMLSINRRKFCQTALSGDHQVPISGSSSGSDASISAKFVKNPSKDSVAVIVIFGHHSLISSDDSQRRKTDGSSMCQGDRLSNSTSVTDIDSLGQSESVSIFNAYINSPSKLDEKTSVCIVNSGEEGQLRLGSTRSGNSIFTSSQTADFSATEFLLRLARRSESSEYPRNSVYPENNSSKLLVELQTPKEISTLFDRIDSDEEENMGRSSSELNEPQDFVCNTVNSSDTDSCLVEEVNAEFVFTRNCDRRFHNSLWRSYSLAYVSYNVDDESSVNLICEESDLATDSDTLSTARITRCLVPTTMEEKLWQKYGIENLGVYTGGASTEDEVPISDGDESDDIFNSSLIHPKGLPAGEKKSCMLEDASNKFENSLADSEAARSSAGRAPTLDKKSLIAYPPRAAVNSEERDLSNANAGTAPPLSPLGIRSRTVSQFVPMRMGYLDVMSTIMEASECSLTNSSVTSGTSVTTDTMTASIAQCERMMQQSSIAEDTDSVIENLYAQMYNENGFMISNSVMGITSECKGDEKVEGNEIAEAFNMSFAVPKQPTPRSNIFSGDQAIEGNLYETGLNGAEGLACLLYGKKKEVEDTDLDVALKRRIQNYHVFAQLVPEIRASVCMNVMFDAAFDIFVERPHDSLTFAIRIVDIEIQAVERNILAVTAENIDVDILLRRREQSECDTITAVQCESPQDVVAVTNTSTDFIFIDFNDSAISKNQIDARVSIVARSIHDVVYASIEEIPWGQVSMNVGSHAMACSLTHSEPQNSGSLIHNVTVSEAHENERISLKSQESSKSSQKSLTSSIPNSPSGSVHCMNTPTYILKQGSTVTITCELNNFLAPNSKIEWFKGSEPITVLPGKIDRISHDLLEVLVISQMNTNDTEIYSLQVNGEIYPVACLIMEETANEELDEELGLNDGFLSPPQTLLVMEGQRSIITCQTYSPCRSVTWWKDRQRVMENDHLKIDSDTESGLHRIIIEKSALSDQGTYYACSNSHFTSVTLVVEEKVEEREVTVIASGTESEDEEYREYVVPLGSTATIACELESSEELRTLFWRKNGVNIDLVHGNKLESVANGLKHYLVIHDAQCSDSACYSVVINDVEFKVARMVVDDYAPSGTHRKARLITKSSMNHTTV</sequence>
<evidence type="ECO:0000313" key="5">
    <source>
        <dbReference type="Proteomes" id="UP001608902"/>
    </source>
</evidence>
<comment type="caution">
    <text evidence="4">The sequence shown here is derived from an EMBL/GenBank/DDBJ whole genome shotgun (WGS) entry which is preliminary data.</text>
</comment>
<accession>A0ABD6EHK8</accession>
<reference evidence="4 5" key="1">
    <citation type="submission" date="2024-08" db="EMBL/GenBank/DDBJ databases">
        <title>Gnathostoma spinigerum genome.</title>
        <authorList>
            <person name="Gonzalez-Bertolin B."/>
            <person name="Monzon S."/>
            <person name="Zaballos A."/>
            <person name="Jimenez P."/>
            <person name="Dekumyoy P."/>
            <person name="Varona S."/>
            <person name="Cuesta I."/>
            <person name="Sumanam S."/>
            <person name="Adisakwattana P."/>
            <person name="Gasser R.B."/>
            <person name="Hernandez-Gonzalez A."/>
            <person name="Young N.D."/>
            <person name="Perteguer M.J."/>
        </authorList>
    </citation>
    <scope>NUCLEOTIDE SEQUENCE [LARGE SCALE GENOMIC DNA]</scope>
    <source>
        <strain evidence="4">AL3</strain>
        <tissue evidence="4">Liver</tissue>
    </source>
</reference>
<organism evidence="4 5">
    <name type="scientific">Gnathostoma spinigerum</name>
    <dbReference type="NCBI Taxonomy" id="75299"/>
    <lineage>
        <taxon>Eukaryota</taxon>
        <taxon>Metazoa</taxon>
        <taxon>Ecdysozoa</taxon>
        <taxon>Nematoda</taxon>
        <taxon>Chromadorea</taxon>
        <taxon>Rhabditida</taxon>
        <taxon>Spirurina</taxon>
        <taxon>Gnathostomatomorpha</taxon>
        <taxon>Gnathostomatoidea</taxon>
        <taxon>Gnathostomatidae</taxon>
        <taxon>Gnathostoma</taxon>
    </lineage>
</organism>
<keyword evidence="5" id="KW-1185">Reference proteome</keyword>
<gene>
    <name evidence="4" type="ORF">AB6A40_002519</name>
</gene>
<dbReference type="Gene3D" id="2.60.40.10">
    <property type="entry name" value="Immunoglobulins"/>
    <property type="match status" value="12"/>
</dbReference>
<proteinExistence type="predicted"/>
<dbReference type="FunFam" id="2.60.40.10:FF:000107">
    <property type="entry name" value="Myosin, light chain kinase a"/>
    <property type="match status" value="2"/>
</dbReference>
<evidence type="ECO:0000313" key="4">
    <source>
        <dbReference type="EMBL" id="MFH4975810.1"/>
    </source>
</evidence>
<dbReference type="Proteomes" id="UP001608902">
    <property type="component" value="Unassembled WGS sequence"/>
</dbReference>
<feature type="domain" description="Ig-like" evidence="3">
    <location>
        <begin position="1951"/>
        <end position="2034"/>
    </location>
</feature>